<feature type="region of interest" description="Disordered" evidence="1">
    <location>
        <begin position="412"/>
        <end position="437"/>
    </location>
</feature>
<feature type="region of interest" description="Disordered" evidence="1">
    <location>
        <begin position="690"/>
        <end position="710"/>
    </location>
</feature>
<feature type="compositionally biased region" description="Polar residues" evidence="1">
    <location>
        <begin position="464"/>
        <end position="479"/>
    </location>
</feature>
<evidence type="ECO:0000256" key="1">
    <source>
        <dbReference type="SAM" id="MobiDB-lite"/>
    </source>
</evidence>
<organism evidence="2 3">
    <name type="scientific">Crassostrea virginica</name>
    <name type="common">Eastern oyster</name>
    <dbReference type="NCBI Taxonomy" id="6565"/>
    <lineage>
        <taxon>Eukaryota</taxon>
        <taxon>Metazoa</taxon>
        <taxon>Spiralia</taxon>
        <taxon>Lophotrochozoa</taxon>
        <taxon>Mollusca</taxon>
        <taxon>Bivalvia</taxon>
        <taxon>Autobranchia</taxon>
        <taxon>Pteriomorphia</taxon>
        <taxon>Ostreida</taxon>
        <taxon>Ostreoidea</taxon>
        <taxon>Ostreidae</taxon>
        <taxon>Crassostrea</taxon>
    </lineage>
</organism>
<feature type="region of interest" description="Disordered" evidence="1">
    <location>
        <begin position="165"/>
        <end position="185"/>
    </location>
</feature>
<dbReference type="KEGG" id="cvn:111103876"/>
<dbReference type="GeneID" id="111103876"/>
<evidence type="ECO:0000313" key="3">
    <source>
        <dbReference type="RefSeq" id="XP_022293152.1"/>
    </source>
</evidence>
<feature type="region of interest" description="Disordered" evidence="1">
    <location>
        <begin position="323"/>
        <end position="344"/>
    </location>
</feature>
<dbReference type="Proteomes" id="UP000694844">
    <property type="component" value="Chromosome 7"/>
</dbReference>
<name>A0A8B8ANN5_CRAVI</name>
<feature type="region of interest" description="Disordered" evidence="1">
    <location>
        <begin position="21"/>
        <end position="90"/>
    </location>
</feature>
<feature type="compositionally biased region" description="Polar residues" evidence="1">
    <location>
        <begin position="175"/>
        <end position="184"/>
    </location>
</feature>
<feature type="region of interest" description="Disordered" evidence="1">
    <location>
        <begin position="752"/>
        <end position="779"/>
    </location>
</feature>
<dbReference type="OrthoDB" id="442460at2759"/>
<feature type="compositionally biased region" description="Polar residues" evidence="1">
    <location>
        <begin position="692"/>
        <end position="705"/>
    </location>
</feature>
<feature type="compositionally biased region" description="Polar residues" evidence="1">
    <location>
        <begin position="626"/>
        <end position="638"/>
    </location>
</feature>
<evidence type="ECO:0000313" key="2">
    <source>
        <dbReference type="Proteomes" id="UP000694844"/>
    </source>
</evidence>
<gene>
    <name evidence="3" type="primary">LOC111103876</name>
</gene>
<feature type="compositionally biased region" description="Low complexity" evidence="1">
    <location>
        <begin position="26"/>
        <end position="61"/>
    </location>
</feature>
<reference evidence="3" key="1">
    <citation type="submission" date="2025-08" db="UniProtKB">
        <authorList>
            <consortium name="RefSeq"/>
        </authorList>
    </citation>
    <scope>IDENTIFICATION</scope>
    <source>
        <tissue evidence="3">Whole sample</tissue>
    </source>
</reference>
<feature type="region of interest" description="Disordered" evidence="1">
    <location>
        <begin position="464"/>
        <end position="507"/>
    </location>
</feature>
<dbReference type="RefSeq" id="XP_022293152.1">
    <property type="nucleotide sequence ID" value="XM_022437444.1"/>
</dbReference>
<protein>
    <submittedName>
        <fullName evidence="3">Uncharacterized protein LOC111103876</fullName>
    </submittedName>
</protein>
<keyword evidence="2" id="KW-1185">Reference proteome</keyword>
<accession>A0A8B8ANN5</accession>
<sequence length="938" mass="101727">MEDENSQHLVKAMSQDSMTIIQTEVGQQLNGANTNTQQTANNSSQENSSSSSQGNASLVEYSDSDSSEKDSEAVEPSTSQGTPGIKFSNGVVPIPNALSDAIAKAKPNQKIQVDSSLKFVGNVVYKFPLKGGIKFYRYDGEFLVPNPDAEGMAGGGVGERRKKALRGNATDKHMSTPQTNSHGNASLVEYSDLNSSEKDSEAVEPSTSQGTLGIKFSNGVVPIPNALSDAIAKAKPNQKIQVDSSLKFVGNVVYKFPLKGGIKFYRYDGEFLVPNPDAEGMAGGGVGERRKKALRGNATGMHMSTPQTNSHGNASLVEYSDLNSSEKDSEAVEPSTSQGTPGIKFSNGVVPIPNALSDAIAKAKPNQKIQVDSSLKFVGNVVYKFPLKGGIKFYRYDGEFLVPNPVNAEGMAEEGVGKRRKKALRGNATDKHMSTPQTNRKFLKAAEAVGTMVFKRGRFWTHSGGPQRSFRTTSSSNGEVQDEAEESSSQESNQGRKRPIEDVADSPPIKDDEIRLVHCKFCGFTSYTFKSCERCHRTFPFDTKIEIDEKRFKQDDETCTPAIPKQTFYSKPTCGKMTVLIHTAQATKSDGSVVNVNYISHGRRINLEGKSYRSPSVIRGRRQPRKSYTSEPVTISISSDEEEEPEKLTVPGSTATGSITTTTGSVTTAAASVATATANVTVATRSVAPAAKQQNIPTSKGSDPSTAEKDDIGQLLDSIPQTKRSASHVLQGSGMVKMENEEGKPILVRKSMRRKSPAQPASFSASASATAGTTFPQATSSTRDVSCVSFIADVVRIGSVPAVAIEPILVSEDAISFYLEFEETTEKFFIKPDELQQCMFCLENRPVIFLMTTAEYARKVRELLKLESKEGGLWFDPDDTALKHQFITFGMMGLGSLTFIKLNSILQKYPKPVGQSFPYIVKMTGEEALVYMRKVLEG</sequence>
<feature type="compositionally biased region" description="Low complexity" evidence="1">
    <location>
        <begin position="757"/>
        <end position="776"/>
    </location>
</feature>
<proteinExistence type="predicted"/>
<dbReference type="AlphaFoldDB" id="A0A8B8ANN5"/>
<feature type="region of interest" description="Disordered" evidence="1">
    <location>
        <begin position="617"/>
        <end position="656"/>
    </location>
</feature>